<organism evidence="2 3">
    <name type="scientific">Pseudomonas schmalbachii</name>
    <dbReference type="NCBI Taxonomy" id="2816993"/>
    <lineage>
        <taxon>Bacteria</taxon>
        <taxon>Pseudomonadati</taxon>
        <taxon>Pseudomonadota</taxon>
        <taxon>Gammaproteobacteria</taxon>
        <taxon>Pseudomonadales</taxon>
        <taxon>Pseudomonadaceae</taxon>
        <taxon>Pseudomonas</taxon>
    </lineage>
</organism>
<dbReference type="RefSeq" id="WP_208312180.1">
    <property type="nucleotide sequence ID" value="NZ_JAELYA010000001.1"/>
</dbReference>
<feature type="transmembrane region" description="Helical" evidence="1">
    <location>
        <begin position="82"/>
        <end position="101"/>
    </location>
</feature>
<dbReference type="EMBL" id="JAELYA010000001">
    <property type="protein sequence ID" value="MBO3274395.1"/>
    <property type="molecule type" value="Genomic_DNA"/>
</dbReference>
<keyword evidence="1" id="KW-1133">Transmembrane helix</keyword>
<evidence type="ECO:0000313" key="2">
    <source>
        <dbReference type="EMBL" id="MBO3274395.1"/>
    </source>
</evidence>
<comment type="caution">
    <text evidence="2">The sequence shown here is derived from an EMBL/GenBank/DDBJ whole genome shotgun (WGS) entry which is preliminary data.</text>
</comment>
<evidence type="ECO:0000256" key="1">
    <source>
        <dbReference type="SAM" id="Phobius"/>
    </source>
</evidence>
<proteinExistence type="predicted"/>
<feature type="transmembrane region" description="Helical" evidence="1">
    <location>
        <begin position="7"/>
        <end position="28"/>
    </location>
</feature>
<keyword evidence="1" id="KW-0472">Membrane</keyword>
<accession>A0ABS3TNY2</accession>
<protein>
    <submittedName>
        <fullName evidence="2">Uncharacterized protein</fullName>
    </submittedName>
</protein>
<keyword evidence="1" id="KW-0812">Transmembrane</keyword>
<evidence type="ECO:0000313" key="3">
    <source>
        <dbReference type="Proteomes" id="UP000669060"/>
    </source>
</evidence>
<feature type="transmembrane region" description="Helical" evidence="1">
    <location>
        <begin position="40"/>
        <end position="62"/>
    </location>
</feature>
<keyword evidence="3" id="KW-1185">Reference proteome</keyword>
<name>A0ABS3TNY2_9PSED</name>
<reference evidence="2 3" key="1">
    <citation type="submission" date="2020-12" db="EMBL/GenBank/DDBJ databases">
        <title>Pseudomonas schmalbachii sp. nov. isolated from millipede gut.</title>
        <authorList>
            <person name="Shelomi M."/>
        </authorList>
    </citation>
    <scope>NUCLEOTIDE SEQUENCE [LARGE SCALE GENOMIC DNA]</scope>
    <source>
        <strain evidence="2 3">Milli4</strain>
    </source>
</reference>
<sequence length="102" mass="10943">MLGSLMIGLGVAGLAVQLSLGLLLWPHWGDGGVLTRAVDATLYWQFVFLIPSLPLAFGVFLLRYRVRCVDQFRSERVNCAAFLLVSAGVALVLGKALALLVG</sequence>
<gene>
    <name evidence="2" type="ORF">JFY56_04080</name>
</gene>
<dbReference type="Proteomes" id="UP000669060">
    <property type="component" value="Unassembled WGS sequence"/>
</dbReference>